<organism evidence="2 3">
    <name type="scientific">Chitinimonas viridis</name>
    <dbReference type="NCBI Taxonomy" id="664880"/>
    <lineage>
        <taxon>Bacteria</taxon>
        <taxon>Pseudomonadati</taxon>
        <taxon>Pseudomonadota</taxon>
        <taxon>Betaproteobacteria</taxon>
        <taxon>Neisseriales</taxon>
        <taxon>Chitinibacteraceae</taxon>
        <taxon>Chitinimonas</taxon>
    </lineage>
</organism>
<dbReference type="InterPro" id="IPR028994">
    <property type="entry name" value="Integrin_alpha_N"/>
</dbReference>
<evidence type="ECO:0000256" key="1">
    <source>
        <dbReference type="SAM" id="SignalP"/>
    </source>
</evidence>
<feature type="signal peptide" evidence="1">
    <location>
        <begin position="1"/>
        <end position="27"/>
    </location>
</feature>
<comment type="caution">
    <text evidence="2">The sequence shown here is derived from an EMBL/GenBank/DDBJ whole genome shotgun (WGS) entry which is preliminary data.</text>
</comment>
<gene>
    <name evidence="2" type="ORF">QWZ03_20850</name>
</gene>
<sequence length="230" mass="24907">MSRPLPLPSLPMLALLWLALIALPSQADEGRLFEDYDSFYSQFHTQPPPLTLLGPLSPPNGKHAVWTRDTPLGKLAIGSKGQYLLNRHALAISRLSVGGPQADLSKLDLATADVYQLGAQHICVESATSLLGASGSLQRWRYIVVLDDMGRDSFAVFSLFGSCHAISDLDGDGKLDLIVVSADGDYFQAQAKARHGGQLRTLALAAWQLIPEAPDNPYVFRASPLTDPFN</sequence>
<proteinExistence type="predicted"/>
<protein>
    <recommendedName>
        <fullName evidence="4">VCBS repeat-containing protein</fullName>
    </recommendedName>
</protein>
<dbReference type="SUPFAM" id="SSF69318">
    <property type="entry name" value="Integrin alpha N-terminal domain"/>
    <property type="match status" value="1"/>
</dbReference>
<accession>A0ABT8BBU3</accession>
<evidence type="ECO:0008006" key="4">
    <source>
        <dbReference type="Google" id="ProtNLM"/>
    </source>
</evidence>
<keyword evidence="3" id="KW-1185">Reference proteome</keyword>
<keyword evidence="1" id="KW-0732">Signal</keyword>
<dbReference type="RefSeq" id="WP_290334539.1">
    <property type="nucleotide sequence ID" value="NZ_JAUFPU010000023.1"/>
</dbReference>
<name>A0ABT8BBU3_9NEIS</name>
<evidence type="ECO:0000313" key="3">
    <source>
        <dbReference type="Proteomes" id="UP001180081"/>
    </source>
</evidence>
<dbReference type="EMBL" id="JAUFPU010000023">
    <property type="protein sequence ID" value="MDN3579222.1"/>
    <property type="molecule type" value="Genomic_DNA"/>
</dbReference>
<reference evidence="2" key="2">
    <citation type="submission" date="2023-06" db="EMBL/GenBank/DDBJ databases">
        <authorList>
            <person name="Lucena T."/>
            <person name="Sun Q."/>
        </authorList>
    </citation>
    <scope>NUCLEOTIDE SEQUENCE</scope>
    <source>
        <strain evidence="2">CECT 7703</strain>
    </source>
</reference>
<evidence type="ECO:0000313" key="2">
    <source>
        <dbReference type="EMBL" id="MDN3579222.1"/>
    </source>
</evidence>
<dbReference type="Proteomes" id="UP001180081">
    <property type="component" value="Unassembled WGS sequence"/>
</dbReference>
<reference evidence="2" key="1">
    <citation type="journal article" date="2014" name="Int. J. Syst. Evol. Microbiol.">
        <title>Complete genome of a new Firmicutes species belonging to the dominant human colonic microbiota ('Ruminococcus bicirculans') reveals two chromosomes and a selective capacity to utilize plant glucans.</title>
        <authorList>
            <consortium name="NISC Comparative Sequencing Program"/>
            <person name="Wegmann U."/>
            <person name="Louis P."/>
            <person name="Goesmann A."/>
            <person name="Henrissat B."/>
            <person name="Duncan S.H."/>
            <person name="Flint H.J."/>
        </authorList>
    </citation>
    <scope>NUCLEOTIDE SEQUENCE</scope>
    <source>
        <strain evidence="2">CECT 7703</strain>
    </source>
</reference>
<feature type="chain" id="PRO_5046469979" description="VCBS repeat-containing protein" evidence="1">
    <location>
        <begin position="28"/>
        <end position="230"/>
    </location>
</feature>